<dbReference type="InterPro" id="IPR002145">
    <property type="entry name" value="CopG"/>
</dbReference>
<feature type="domain" description="Ribbon-helix-helix protein CopG" evidence="1">
    <location>
        <begin position="4"/>
        <end position="43"/>
    </location>
</feature>
<comment type="caution">
    <text evidence="2">The sequence shown here is derived from an EMBL/GenBank/DDBJ whole genome shotgun (WGS) entry which is preliminary data.</text>
</comment>
<evidence type="ECO:0000259" key="1">
    <source>
        <dbReference type="Pfam" id="PF01402"/>
    </source>
</evidence>
<dbReference type="Proteomes" id="UP000637195">
    <property type="component" value="Unassembled WGS sequence"/>
</dbReference>
<protein>
    <recommendedName>
        <fullName evidence="1">Ribbon-helix-helix protein CopG domain-containing protein</fullName>
    </recommendedName>
</protein>
<organism evidence="2 3">
    <name type="scientific">Candidatus Argoarchaeum ethanivorans</name>
    <dbReference type="NCBI Taxonomy" id="2608793"/>
    <lineage>
        <taxon>Archaea</taxon>
        <taxon>Methanobacteriati</taxon>
        <taxon>Methanobacteriota</taxon>
        <taxon>Stenosarchaea group</taxon>
        <taxon>Methanomicrobia</taxon>
        <taxon>Methanosarcinales</taxon>
        <taxon>Methanosarcinales incertae sedis</taxon>
        <taxon>GOM Arc I cluster</taxon>
        <taxon>Candidatus Argoarchaeum</taxon>
    </lineage>
</organism>
<dbReference type="GO" id="GO:0006355">
    <property type="term" value="P:regulation of DNA-templated transcription"/>
    <property type="evidence" value="ECO:0007669"/>
    <property type="project" value="InterPro"/>
</dbReference>
<dbReference type="CDD" id="cd22233">
    <property type="entry name" value="RHH_CopAso-like"/>
    <property type="match status" value="1"/>
</dbReference>
<dbReference type="AlphaFoldDB" id="A0A811T3W7"/>
<dbReference type="SUPFAM" id="SSF47598">
    <property type="entry name" value="Ribbon-helix-helix"/>
    <property type="match status" value="1"/>
</dbReference>
<accession>A0A811T3W7</accession>
<dbReference type="InterPro" id="IPR013321">
    <property type="entry name" value="Arc_rbn_hlx_hlx"/>
</dbReference>
<name>A0A811T3W7_9EURY</name>
<proteinExistence type="predicted"/>
<evidence type="ECO:0000313" key="2">
    <source>
        <dbReference type="EMBL" id="CAD6491844.1"/>
    </source>
</evidence>
<dbReference type="EMBL" id="CAJHIM010000015">
    <property type="protein sequence ID" value="CAD6491844.1"/>
    <property type="molecule type" value="Genomic_DNA"/>
</dbReference>
<reference evidence="2" key="1">
    <citation type="submission" date="2020-10" db="EMBL/GenBank/DDBJ databases">
        <authorList>
            <person name="Hahn C.J."/>
            <person name="Laso-Perez R."/>
            <person name="Vulcano F."/>
            <person name="Vaziourakis K.-M."/>
            <person name="Stokke R."/>
            <person name="Steen I.H."/>
            <person name="Teske A."/>
            <person name="Boetius A."/>
            <person name="Liebeke M."/>
            <person name="Amann R."/>
            <person name="Knittel K."/>
        </authorList>
    </citation>
    <scope>NUCLEOTIDE SEQUENCE</scope>
    <source>
        <strain evidence="2">Gfbio:e3339647-f889-4370-9287-4fb5cb688e4c:AG393N10_GoMArc1</strain>
    </source>
</reference>
<sequence>MSVAVSIRLPEKIIHDLEVLASTIERSKTFIIRKAIESYLEDYADYLVALERLRDKDDEIISSEKLGGQLGL</sequence>
<evidence type="ECO:0000313" key="3">
    <source>
        <dbReference type="Proteomes" id="UP000637195"/>
    </source>
</evidence>
<gene>
    <name evidence="2" type="ORF">ANIMEMIM_00229</name>
</gene>
<dbReference type="Gene3D" id="1.10.1220.10">
    <property type="entry name" value="Met repressor-like"/>
    <property type="match status" value="1"/>
</dbReference>
<dbReference type="Pfam" id="PF01402">
    <property type="entry name" value="RHH_1"/>
    <property type="match status" value="1"/>
</dbReference>
<dbReference type="InterPro" id="IPR010985">
    <property type="entry name" value="Ribbon_hlx_hlx"/>
</dbReference>